<feature type="compositionally biased region" description="Low complexity" evidence="1">
    <location>
        <begin position="102"/>
        <end position="125"/>
    </location>
</feature>
<dbReference type="GO" id="GO:0051301">
    <property type="term" value="P:cell division"/>
    <property type="evidence" value="ECO:0007669"/>
    <property type="project" value="TreeGrafter"/>
</dbReference>
<keyword evidence="4" id="KW-1185">Reference proteome</keyword>
<reference evidence="3" key="1">
    <citation type="journal article" date="2021" name="Nat. Commun.">
        <title>Genetic determinants of endophytism in the Arabidopsis root mycobiome.</title>
        <authorList>
            <person name="Mesny F."/>
            <person name="Miyauchi S."/>
            <person name="Thiergart T."/>
            <person name="Pickel B."/>
            <person name="Atanasova L."/>
            <person name="Karlsson M."/>
            <person name="Huettel B."/>
            <person name="Barry K.W."/>
            <person name="Haridas S."/>
            <person name="Chen C."/>
            <person name="Bauer D."/>
            <person name="Andreopoulos W."/>
            <person name="Pangilinan J."/>
            <person name="LaButti K."/>
            <person name="Riley R."/>
            <person name="Lipzen A."/>
            <person name="Clum A."/>
            <person name="Drula E."/>
            <person name="Henrissat B."/>
            <person name="Kohler A."/>
            <person name="Grigoriev I.V."/>
            <person name="Martin F.M."/>
            <person name="Hacquard S."/>
        </authorList>
    </citation>
    <scope>NUCLEOTIDE SEQUENCE</scope>
    <source>
        <strain evidence="3">MPI-SDFR-AT-0073</strain>
    </source>
</reference>
<evidence type="ECO:0000256" key="1">
    <source>
        <dbReference type="SAM" id="MobiDB-lite"/>
    </source>
</evidence>
<dbReference type="InterPro" id="IPR045036">
    <property type="entry name" value="Spartin-like"/>
</dbReference>
<dbReference type="EMBL" id="JAGPXC010000001">
    <property type="protein sequence ID" value="KAH6659740.1"/>
    <property type="molecule type" value="Genomic_DNA"/>
</dbReference>
<comment type="caution">
    <text evidence="3">The sequence shown here is derived from an EMBL/GenBank/DDBJ whole genome shotgun (WGS) entry which is preliminary data.</text>
</comment>
<dbReference type="GeneID" id="70130229"/>
<dbReference type="RefSeq" id="XP_045963871.1">
    <property type="nucleotide sequence ID" value="XM_046101337.1"/>
</dbReference>
<feature type="domain" description="Senescence" evidence="2">
    <location>
        <begin position="230"/>
        <end position="417"/>
    </location>
</feature>
<sequence>MVPTSSNYADPSSFDNENATPQDFYLHMHLPPELDIPLPATTQIYHQPPTSYLIPRWDLGPESGAFTRVEFPSSGSRKGLQEDIDTFETILAQCTSFLEKAAPPTSAKKAKAAASSASRTSPTSSKAREAVHEELPPYNPGDYAPGQGYADGSQSKQPGGKIVLVDEEDGSVIGELGEGYQVVEDDALKHGSKDPVEITLPGEGQHTLGVAPAPKEFLEMELHPAYKKSFLVNKAVYASRLIVGTSDMLSKGMQTGAEQFKTKTKATEKAVTFTPTTHGHARRIGKFSGNVADLSSKTVGQVTKVAQNVGAKVAGRKGKDGSSRGYSANGQPLDTFKPGLLNKSLMAFSTIADGIDYAGRSLLTSGGSAATDMVTHKWGAEAGELSKHLGGSVKNVGLVYIDVTGVSRRAIIKAVGKGMVVGKVKGGGDIVVGEDTSQLQAQAVRNDSRASLLQDNESATGLYDGSGKKPVY</sequence>
<dbReference type="GO" id="GO:0005886">
    <property type="term" value="C:plasma membrane"/>
    <property type="evidence" value="ECO:0007669"/>
    <property type="project" value="TreeGrafter"/>
</dbReference>
<protein>
    <submittedName>
        <fullName evidence="3">Senescence-associated protein-domain-containing protein</fullName>
    </submittedName>
</protein>
<feature type="compositionally biased region" description="Basic and acidic residues" evidence="1">
    <location>
        <begin position="126"/>
        <end position="135"/>
    </location>
</feature>
<proteinExistence type="predicted"/>
<dbReference type="InterPro" id="IPR009686">
    <property type="entry name" value="Senescence/spartin_C"/>
</dbReference>
<accession>A0A9P8UWN5</accession>
<feature type="region of interest" description="Disordered" evidence="1">
    <location>
        <begin position="1"/>
        <end position="20"/>
    </location>
</feature>
<gene>
    <name evidence="3" type="ORF">BKA67DRAFT_545578</name>
</gene>
<feature type="non-terminal residue" evidence="3">
    <location>
        <position position="1"/>
    </location>
</feature>
<name>A0A9P8UWN5_9PEZI</name>
<organism evidence="3 4">
    <name type="scientific">Truncatella angustata</name>
    <dbReference type="NCBI Taxonomy" id="152316"/>
    <lineage>
        <taxon>Eukaryota</taxon>
        <taxon>Fungi</taxon>
        <taxon>Dikarya</taxon>
        <taxon>Ascomycota</taxon>
        <taxon>Pezizomycotina</taxon>
        <taxon>Sordariomycetes</taxon>
        <taxon>Xylariomycetidae</taxon>
        <taxon>Amphisphaeriales</taxon>
        <taxon>Sporocadaceae</taxon>
        <taxon>Truncatella</taxon>
    </lineage>
</organism>
<dbReference type="Pfam" id="PF06911">
    <property type="entry name" value="Senescence"/>
    <property type="match status" value="1"/>
</dbReference>
<dbReference type="OrthoDB" id="20821at2759"/>
<dbReference type="Proteomes" id="UP000758603">
    <property type="component" value="Unassembled WGS sequence"/>
</dbReference>
<dbReference type="AlphaFoldDB" id="A0A9P8UWN5"/>
<evidence type="ECO:0000313" key="4">
    <source>
        <dbReference type="Proteomes" id="UP000758603"/>
    </source>
</evidence>
<dbReference type="PANTHER" id="PTHR21068">
    <property type="entry name" value="SPARTIN"/>
    <property type="match status" value="1"/>
</dbReference>
<evidence type="ECO:0000259" key="2">
    <source>
        <dbReference type="Pfam" id="PF06911"/>
    </source>
</evidence>
<feature type="region of interest" description="Disordered" evidence="1">
    <location>
        <begin position="102"/>
        <end position="159"/>
    </location>
</feature>
<dbReference type="PANTHER" id="PTHR21068:SF43">
    <property type="entry name" value="SPARTIN"/>
    <property type="match status" value="1"/>
</dbReference>
<evidence type="ECO:0000313" key="3">
    <source>
        <dbReference type="EMBL" id="KAH6659740.1"/>
    </source>
</evidence>